<name>A0A381VHL8_9ZZZZ</name>
<dbReference type="AlphaFoldDB" id="A0A381VHL8"/>
<evidence type="ECO:0000259" key="1">
    <source>
        <dbReference type="PROSITE" id="PS51725"/>
    </source>
</evidence>
<dbReference type="InterPro" id="IPR011008">
    <property type="entry name" value="Dimeric_a/b-barrel"/>
</dbReference>
<dbReference type="Pfam" id="PF03992">
    <property type="entry name" value="ABM"/>
    <property type="match status" value="1"/>
</dbReference>
<feature type="domain" description="ABM" evidence="1">
    <location>
        <begin position="2"/>
        <end position="94"/>
    </location>
</feature>
<evidence type="ECO:0000313" key="2">
    <source>
        <dbReference type="EMBL" id="SVA38933.1"/>
    </source>
</evidence>
<dbReference type="EMBL" id="UINC01008658">
    <property type="protein sequence ID" value="SVA38933.1"/>
    <property type="molecule type" value="Genomic_DNA"/>
</dbReference>
<protein>
    <recommendedName>
        <fullName evidence="1">ABM domain-containing protein</fullName>
    </recommendedName>
</protein>
<dbReference type="InterPro" id="IPR007138">
    <property type="entry name" value="ABM_dom"/>
</dbReference>
<accession>A0A381VHL8</accession>
<dbReference type="Gene3D" id="3.30.70.100">
    <property type="match status" value="1"/>
</dbReference>
<gene>
    <name evidence="2" type="ORF">METZ01_LOCUS91787</name>
</gene>
<organism evidence="2">
    <name type="scientific">marine metagenome</name>
    <dbReference type="NCBI Taxonomy" id="408172"/>
    <lineage>
        <taxon>unclassified sequences</taxon>
        <taxon>metagenomes</taxon>
        <taxon>ecological metagenomes</taxon>
    </lineage>
</organism>
<dbReference type="PROSITE" id="PS51725">
    <property type="entry name" value="ABM"/>
    <property type="match status" value="1"/>
</dbReference>
<dbReference type="SUPFAM" id="SSF54909">
    <property type="entry name" value="Dimeric alpha+beta barrel"/>
    <property type="match status" value="1"/>
</dbReference>
<sequence>MITVTIEYFIKPGREEEYAELAEKVFPEVDTIDGFISVEGFESLSEAGKILSLSFWRDEESIQRWREHPEHAKVMQQAKDHVFSSYRITASSSIRDYRFRSDESD</sequence>
<dbReference type="InterPro" id="IPR052936">
    <property type="entry name" value="Jasmonate_Hydroxylase-like"/>
</dbReference>
<dbReference type="PANTHER" id="PTHR37811">
    <property type="entry name" value="BLL5343 PROTEIN"/>
    <property type="match status" value="1"/>
</dbReference>
<proteinExistence type="predicted"/>
<reference evidence="2" key="1">
    <citation type="submission" date="2018-05" db="EMBL/GenBank/DDBJ databases">
        <authorList>
            <person name="Lanie J.A."/>
            <person name="Ng W.-L."/>
            <person name="Kazmierczak K.M."/>
            <person name="Andrzejewski T.M."/>
            <person name="Davidsen T.M."/>
            <person name="Wayne K.J."/>
            <person name="Tettelin H."/>
            <person name="Glass J.I."/>
            <person name="Rusch D."/>
            <person name="Podicherti R."/>
            <person name="Tsui H.-C.T."/>
            <person name="Winkler M.E."/>
        </authorList>
    </citation>
    <scope>NUCLEOTIDE SEQUENCE</scope>
</reference>
<dbReference type="PANTHER" id="PTHR37811:SF2">
    <property type="entry name" value="ABM DOMAIN-CONTAINING PROTEIN"/>
    <property type="match status" value="1"/>
</dbReference>